<reference evidence="2" key="1">
    <citation type="submission" date="2021-10" db="EMBL/GenBank/DDBJ databases">
        <title>Loktanella gaetbuli sp. nov., isolated from a tidal flat.</title>
        <authorList>
            <person name="Park S."/>
            <person name="Yoon J.-H."/>
        </authorList>
    </citation>
    <scope>NUCLEOTIDE SEQUENCE</scope>
    <source>
        <strain evidence="2">TSTF-M6</strain>
    </source>
</reference>
<evidence type="ECO:0000256" key="1">
    <source>
        <dbReference type="SAM" id="SignalP"/>
    </source>
</evidence>
<dbReference type="EMBL" id="JAJATZ010000005">
    <property type="protein sequence ID" value="MCB5199875.1"/>
    <property type="molecule type" value="Genomic_DNA"/>
</dbReference>
<comment type="caution">
    <text evidence="2">The sequence shown here is derived from an EMBL/GenBank/DDBJ whole genome shotgun (WGS) entry which is preliminary data.</text>
</comment>
<gene>
    <name evidence="2" type="ORF">LGQ03_11565</name>
</gene>
<protein>
    <recommendedName>
        <fullName evidence="4">Argininosuccinate lyase</fullName>
    </recommendedName>
</protein>
<dbReference type="Proteomes" id="UP001138961">
    <property type="component" value="Unassembled WGS sequence"/>
</dbReference>
<sequence>MAKAFGLIAALALMGCGVQGDPVAPQAAQTAGDGPVVAAPPVVLADGVGRVTLGPGGLRLGAAGIPATLSH</sequence>
<organism evidence="2 3">
    <name type="scientific">Loktanella gaetbuli</name>
    <dbReference type="NCBI Taxonomy" id="2881335"/>
    <lineage>
        <taxon>Bacteria</taxon>
        <taxon>Pseudomonadati</taxon>
        <taxon>Pseudomonadota</taxon>
        <taxon>Alphaproteobacteria</taxon>
        <taxon>Rhodobacterales</taxon>
        <taxon>Roseobacteraceae</taxon>
        <taxon>Loktanella</taxon>
    </lineage>
</organism>
<dbReference type="RefSeq" id="WP_226748529.1">
    <property type="nucleotide sequence ID" value="NZ_JAJATZ010000005.1"/>
</dbReference>
<evidence type="ECO:0000313" key="2">
    <source>
        <dbReference type="EMBL" id="MCB5199875.1"/>
    </source>
</evidence>
<accession>A0ABS8BVY3</accession>
<feature type="chain" id="PRO_5045758264" description="Argininosuccinate lyase" evidence="1">
    <location>
        <begin position="21"/>
        <end position="71"/>
    </location>
</feature>
<feature type="signal peptide" evidence="1">
    <location>
        <begin position="1"/>
        <end position="20"/>
    </location>
</feature>
<evidence type="ECO:0000313" key="3">
    <source>
        <dbReference type="Proteomes" id="UP001138961"/>
    </source>
</evidence>
<keyword evidence="3" id="KW-1185">Reference proteome</keyword>
<dbReference type="PROSITE" id="PS51257">
    <property type="entry name" value="PROKAR_LIPOPROTEIN"/>
    <property type="match status" value="1"/>
</dbReference>
<proteinExistence type="predicted"/>
<name>A0ABS8BVY3_9RHOB</name>
<evidence type="ECO:0008006" key="4">
    <source>
        <dbReference type="Google" id="ProtNLM"/>
    </source>
</evidence>
<keyword evidence="1" id="KW-0732">Signal</keyword>